<comment type="caution">
    <text evidence="5">The sequence shown here is derived from an EMBL/GenBank/DDBJ whole genome shotgun (WGS) entry which is preliminary data.</text>
</comment>
<dbReference type="EMBL" id="JAKGAS010000003">
    <property type="protein sequence ID" value="MCF2947792.1"/>
    <property type="molecule type" value="Genomic_DNA"/>
</dbReference>
<dbReference type="HAMAP" id="MF_01830">
    <property type="entry name" value="Hydro_lyase"/>
    <property type="match status" value="1"/>
</dbReference>
<dbReference type="PIRSF" id="PIRSF029755">
    <property type="entry name" value="UCP029755"/>
    <property type="match status" value="1"/>
</dbReference>
<comment type="similarity">
    <text evidence="1 3">Belongs to the D-glutamate cyclase family.</text>
</comment>
<evidence type="ECO:0000256" key="3">
    <source>
        <dbReference type="HAMAP-Rule" id="MF_01830"/>
    </source>
</evidence>
<dbReference type="PANTHER" id="PTHR32022">
    <property type="entry name" value="D-GLUTAMATE CYCLASE, MITOCHONDRIAL"/>
    <property type="match status" value="1"/>
</dbReference>
<feature type="region of interest" description="Disordered" evidence="4">
    <location>
        <begin position="1"/>
        <end position="20"/>
    </location>
</feature>
<evidence type="ECO:0000313" key="6">
    <source>
        <dbReference type="Proteomes" id="UP001521137"/>
    </source>
</evidence>
<dbReference type="InterPro" id="IPR016938">
    <property type="entry name" value="UPF0317"/>
</dbReference>
<keyword evidence="2 3" id="KW-0456">Lyase</keyword>
<dbReference type="InterPro" id="IPR038021">
    <property type="entry name" value="Putative_hydro-lyase"/>
</dbReference>
<dbReference type="Gene3D" id="3.30.2040.10">
    <property type="entry name" value="PSTPO5379-like domain"/>
    <property type="match status" value="1"/>
</dbReference>
<organism evidence="5 6">
    <name type="scientific">Paraglaciecola algarum</name>
    <dbReference type="NCBI Taxonomy" id="3050085"/>
    <lineage>
        <taxon>Bacteria</taxon>
        <taxon>Pseudomonadati</taxon>
        <taxon>Pseudomonadota</taxon>
        <taxon>Gammaproteobacteria</taxon>
        <taxon>Alteromonadales</taxon>
        <taxon>Alteromonadaceae</taxon>
        <taxon>Paraglaciecola</taxon>
    </lineage>
</organism>
<dbReference type="PANTHER" id="PTHR32022:SF10">
    <property type="entry name" value="D-GLUTAMATE CYCLASE, MITOCHONDRIAL"/>
    <property type="match status" value="1"/>
</dbReference>
<evidence type="ECO:0000256" key="1">
    <source>
        <dbReference type="ARBA" id="ARBA00007896"/>
    </source>
</evidence>
<dbReference type="NCBIfam" id="NF003969">
    <property type="entry name" value="PRK05463.1"/>
    <property type="match status" value="1"/>
</dbReference>
<proteinExistence type="inferred from homology"/>
<dbReference type="InterPro" id="IPR009906">
    <property type="entry name" value="D-Glu_cyclase"/>
</dbReference>
<dbReference type="Gene3D" id="3.40.1640.10">
    <property type="entry name" value="PSTPO5379-like"/>
    <property type="match status" value="1"/>
</dbReference>
<dbReference type="Pfam" id="PF07286">
    <property type="entry name" value="D-Glu_cyclase"/>
    <property type="match status" value="1"/>
</dbReference>
<protein>
    <recommendedName>
        <fullName evidence="3">Putative hydro-lyase L0668_06725</fullName>
        <ecNumber evidence="3">4.2.1.-</ecNumber>
    </recommendedName>
</protein>
<dbReference type="EC" id="4.2.1.-" evidence="3"/>
<evidence type="ECO:0000313" key="5">
    <source>
        <dbReference type="EMBL" id="MCF2947792.1"/>
    </source>
</evidence>
<dbReference type="RefSeq" id="WP_235311326.1">
    <property type="nucleotide sequence ID" value="NZ_JAKGAS010000003.1"/>
</dbReference>
<evidence type="ECO:0000256" key="2">
    <source>
        <dbReference type="ARBA" id="ARBA00023239"/>
    </source>
</evidence>
<keyword evidence="6" id="KW-1185">Reference proteome</keyword>
<gene>
    <name evidence="5" type="ORF">L0668_06725</name>
</gene>
<dbReference type="Proteomes" id="UP001521137">
    <property type="component" value="Unassembled WGS sequence"/>
</dbReference>
<name>A0ABS9D5T4_9ALTE</name>
<reference evidence="5 6" key="1">
    <citation type="submission" date="2022-01" db="EMBL/GenBank/DDBJ databases">
        <title>Paraglaciecola sp. G1-23.</title>
        <authorList>
            <person name="Jin M.S."/>
            <person name="Han D.M."/>
            <person name="Kim H.M."/>
            <person name="Jeon C.O."/>
        </authorList>
    </citation>
    <scope>NUCLEOTIDE SEQUENCE [LARGE SCALE GENOMIC DNA]</scope>
    <source>
        <strain evidence="5 6">G1-23</strain>
    </source>
</reference>
<accession>A0ABS9D5T4</accession>
<dbReference type="SUPFAM" id="SSF160920">
    <property type="entry name" value="PSTPO5379-like"/>
    <property type="match status" value="1"/>
</dbReference>
<sequence length="264" mass="29151">MNKDTPQSIRQQIRNGDLTTPTSGYAPGFVQCNLVILPKTYAQDFAKFCQLNPRSCPLIAMSERPGDFSLKTLGENIDIRSDIPLYRIYKQGQLVGESNDITHIWQDDFVAFLLGCSFSFEEALIAEGIEIRNITEGKNVPMYKTNIQSKSVNGFAGNMVVSMRPMLAEDAQKSVTICQQFPQVHGAPIHIGAPQELGVLDINQPDFGDAVTIKDNEVPVFWACGVTPQVAIENAQPDICITHSPGHMLITDIPNSQLRNSEEV</sequence>
<evidence type="ECO:0000256" key="4">
    <source>
        <dbReference type="SAM" id="MobiDB-lite"/>
    </source>
</evidence>